<feature type="compositionally biased region" description="Pro residues" evidence="1">
    <location>
        <begin position="85"/>
        <end position="96"/>
    </location>
</feature>
<dbReference type="GO" id="GO:0003676">
    <property type="term" value="F:nucleic acid binding"/>
    <property type="evidence" value="ECO:0007669"/>
    <property type="project" value="InterPro"/>
</dbReference>
<accession>A0AAD7R496</accession>
<name>A0AAD7R496_9TELE</name>
<dbReference type="Proteomes" id="UP001221898">
    <property type="component" value="Unassembled WGS sequence"/>
</dbReference>
<evidence type="ECO:0000313" key="3">
    <source>
        <dbReference type="EMBL" id="KAJ8362346.1"/>
    </source>
</evidence>
<feature type="region of interest" description="Disordered" evidence="1">
    <location>
        <begin position="80"/>
        <end position="147"/>
    </location>
</feature>
<gene>
    <name evidence="3" type="ORF">AAFF_G00378390</name>
</gene>
<feature type="compositionally biased region" description="Basic and acidic residues" evidence="1">
    <location>
        <begin position="101"/>
        <end position="117"/>
    </location>
</feature>
<sequence length="1150" mass="128789">MSPSRMGAAAPGYASTPRPYQCPPAVMEMLQQLQEDNQRLQLTVMDMRRQMTSSGAVQAPPSLYTALLPGPQESPLHVEVEDTWLPPPPPLTPAPPHQLRVPREPRPLPVARDRDVPEEYWPPPPPPVAFPDDVQPPRVPPAPPVQPHGLAEEVRERLQRMEARLSPAPSLPSDAEQYDSVPQSATPSQQLRGRLDAEAAPFLPQRGLSSSAPLRSGTESTYRGPKPSIPKFTRDDPREFSRLRLALENILPADSTERFRYQVLCDHLKFEEALLIADSYSNSPCPYSDTMASLIQTYGQPHQVSLQRIAELMEEPTIRSGDTAGFRKFALRVRALVGMLEQLGEDGRIELRCGSHVARLLRKLPQDLRATFRRYLYSRRDGVPSLMDFAEWLEYELVIQEGGDRLDRIGDAQGEKSKPKEGDKSKRAARKTTTVLHGAAQDTAPHAGPAEVSAPQEALDKPKAYCPYCSNTQHFLDQCLNFKQLTKEQKATWVKSNNRCWRCGRHHQAAQCRLKVLCKTSKREVAAGAEVKSSTDVLYLDRRAGCNQVLLKVSKVLLRNGEHTLETYAILDDGSERTILLQDAAERLQLQGTPESLILRTPFTNIQPLLLIGSDCPHLVTPIEPVRLGPPGGPAAVKTRLGWTLQGPVKSLQQYSHQQQCLFLATTSQAAELFKQVEKLWQLDTLPYRSERLVTRSRRDEEATNLLEAKTTRVEVEGVLRYATPLLRVSNMPTLTAPPEAALSTLRGTEKRLSRDPVKAEAYRAEIMKLEKTGYATRVSPEKARTSKESWFIPHHLVTHNGKNRVVFNCSFTYKDQNLNELLLSGPNLGDREAPSRAAADEEETPTAEKFKEAELSILRSAQRDSFPEEVQCLAAGKPVPSSSCLITLAPEYDVSLRLIRVGGRLRRCQELEPDVIHPVVLDPRHVVTKLLIRQVDSDLKHPGAERLFAELRRKFWILRGREAIRREQRSCPECQRWRAQPVNPKMADLPPARLRLYRPPFFSTGIDCFGPLQVKVGRRSEKRWGLLFKCLTTRAVHIEGTNFRGGNRELQEAFRDMHPSLQAELAEHQIKFCFNPPSAPHFGGSWEREIRSIKTALTATMGSQVVSGEVLTTTLIEIEGILNSKPIGCVSSDVADPDPVTPNLLLMGG</sequence>
<feature type="region of interest" description="Disordered" evidence="1">
    <location>
        <begin position="826"/>
        <end position="848"/>
    </location>
</feature>
<feature type="compositionally biased region" description="Basic and acidic residues" evidence="1">
    <location>
        <begin position="408"/>
        <end position="426"/>
    </location>
</feature>
<evidence type="ECO:0000259" key="2">
    <source>
        <dbReference type="Pfam" id="PF17921"/>
    </source>
</evidence>
<dbReference type="Gene3D" id="3.30.420.10">
    <property type="entry name" value="Ribonuclease H-like superfamily/Ribonuclease H"/>
    <property type="match status" value="1"/>
</dbReference>
<keyword evidence="4" id="KW-1185">Reference proteome</keyword>
<feature type="region of interest" description="Disordered" evidence="1">
    <location>
        <begin position="163"/>
        <end position="235"/>
    </location>
</feature>
<feature type="region of interest" description="Disordered" evidence="1">
    <location>
        <begin position="408"/>
        <end position="456"/>
    </location>
</feature>
<proteinExistence type="predicted"/>
<dbReference type="AlphaFoldDB" id="A0AAD7R496"/>
<organism evidence="3 4">
    <name type="scientific">Aldrovandia affinis</name>
    <dbReference type="NCBI Taxonomy" id="143900"/>
    <lineage>
        <taxon>Eukaryota</taxon>
        <taxon>Metazoa</taxon>
        <taxon>Chordata</taxon>
        <taxon>Craniata</taxon>
        <taxon>Vertebrata</taxon>
        <taxon>Euteleostomi</taxon>
        <taxon>Actinopterygii</taxon>
        <taxon>Neopterygii</taxon>
        <taxon>Teleostei</taxon>
        <taxon>Notacanthiformes</taxon>
        <taxon>Halosauridae</taxon>
        <taxon>Aldrovandia</taxon>
    </lineage>
</organism>
<feature type="compositionally biased region" description="Polar residues" evidence="1">
    <location>
        <begin position="180"/>
        <end position="191"/>
    </location>
</feature>
<feature type="compositionally biased region" description="Polar residues" evidence="1">
    <location>
        <begin position="207"/>
        <end position="221"/>
    </location>
</feature>
<dbReference type="InterPro" id="IPR036397">
    <property type="entry name" value="RNaseH_sf"/>
</dbReference>
<dbReference type="Pfam" id="PF17921">
    <property type="entry name" value="Integrase_H2C2"/>
    <property type="match status" value="1"/>
</dbReference>
<dbReference type="EMBL" id="JAINUG010000689">
    <property type="protein sequence ID" value="KAJ8362346.1"/>
    <property type="molecule type" value="Genomic_DNA"/>
</dbReference>
<dbReference type="PANTHER" id="PTHR47331">
    <property type="entry name" value="PHD-TYPE DOMAIN-CONTAINING PROTEIN"/>
    <property type="match status" value="1"/>
</dbReference>
<reference evidence="3" key="1">
    <citation type="journal article" date="2023" name="Science">
        <title>Genome structures resolve the early diversification of teleost fishes.</title>
        <authorList>
            <person name="Parey E."/>
            <person name="Louis A."/>
            <person name="Montfort J."/>
            <person name="Bouchez O."/>
            <person name="Roques C."/>
            <person name="Iampietro C."/>
            <person name="Lluch J."/>
            <person name="Castinel A."/>
            <person name="Donnadieu C."/>
            <person name="Desvignes T."/>
            <person name="Floi Bucao C."/>
            <person name="Jouanno E."/>
            <person name="Wen M."/>
            <person name="Mejri S."/>
            <person name="Dirks R."/>
            <person name="Jansen H."/>
            <person name="Henkel C."/>
            <person name="Chen W.J."/>
            <person name="Zahm M."/>
            <person name="Cabau C."/>
            <person name="Klopp C."/>
            <person name="Thompson A.W."/>
            <person name="Robinson-Rechavi M."/>
            <person name="Braasch I."/>
            <person name="Lecointre G."/>
            <person name="Bobe J."/>
            <person name="Postlethwait J.H."/>
            <person name="Berthelot C."/>
            <person name="Roest Crollius H."/>
            <person name="Guiguen Y."/>
        </authorList>
    </citation>
    <scope>NUCLEOTIDE SEQUENCE</scope>
    <source>
        <strain evidence="3">NC1722</strain>
    </source>
</reference>
<feature type="compositionally biased region" description="Pro residues" evidence="1">
    <location>
        <begin position="137"/>
        <end position="146"/>
    </location>
</feature>
<evidence type="ECO:0000256" key="1">
    <source>
        <dbReference type="SAM" id="MobiDB-lite"/>
    </source>
</evidence>
<comment type="caution">
    <text evidence="3">The sequence shown here is derived from an EMBL/GenBank/DDBJ whole genome shotgun (WGS) entry which is preliminary data.</text>
</comment>
<protein>
    <recommendedName>
        <fullName evidence="2">Integrase zinc-binding domain-containing protein</fullName>
    </recommendedName>
</protein>
<feature type="compositionally biased region" description="Pro residues" evidence="1">
    <location>
        <begin position="120"/>
        <end position="129"/>
    </location>
</feature>
<dbReference type="InterPro" id="IPR041588">
    <property type="entry name" value="Integrase_H2C2"/>
</dbReference>
<feature type="domain" description="Integrase zinc-binding" evidence="2">
    <location>
        <begin position="930"/>
        <end position="980"/>
    </location>
</feature>
<evidence type="ECO:0000313" key="4">
    <source>
        <dbReference type="Proteomes" id="UP001221898"/>
    </source>
</evidence>